<dbReference type="InterPro" id="IPR005612">
    <property type="entry name" value="CCAAT-binding_factor"/>
</dbReference>
<dbReference type="KEGG" id="ngr:NAEGRDRAFT_79902"/>
<dbReference type="PANTHER" id="PTHR12048">
    <property type="entry name" value="CCAAT-BINDING FACTOR-RELATED"/>
    <property type="match status" value="1"/>
</dbReference>
<protein>
    <submittedName>
        <fullName evidence="5">Predicted protein</fullName>
    </submittedName>
</protein>
<dbReference type="VEuPathDB" id="AmoebaDB:NAEGRDRAFT_79902"/>
<proteinExistence type="inferred from homology"/>
<sequence>MSKSQETKPEDLFGGSVEKEEEVVDESIKKEEEQEDETSQKKRTEPTWATQLRKDELNLQQLIADSNIEIDEKKTLTLLQVQELYSIAKKEHQNALTNHESEADQFEKEFIEKGTIMDKIASLSLLVQEKPILRLNHIDELITICNHPKNHRAAELAVKTSTDLFQNLLLTHRTLFDFKEREKSNNSSISMSTIYQAVHHFERLNNKKKKKENMQQVGSVLGAWYFEELLKKKYQTFINEVLAENIKERANALDVVTIRTMRNIRDLIKASPERRDTLIVLLVTKFADPKNSINARALYYLTALVNSRVENNPHLVTSLDKMFLCKSVCEFLLNNKMDASKRGFAASFLTNMTYTPEHDADVADFVLKSCVDVLKGEYLDLVKSQKKKKKEDKTQNLTNTNFLGSLLSGMFKSLKHTKTMFSPDEDTLNLLFKIARITPLLTAVNACKLIYSIAFISNDERTLTRFYTLLYDKLLDEGHTGFKVQNLLLVVYETVREDLNLKRVAAFCKRILQSCFTCSNPGYSAAVLMVIDQILKVKPGLHLSMIQQKNFLTPKKSDGSKDMEDDEEEAFEDFDDEEEAEAKKVETRVLSTKDESVKIVGNEIVIDGFAPKKTSEGSEKQVDSKKKTVASQKARGTNPFTESSDYDPTTPKPEAANALTTGLWELNILKHHFHPSVAEFVDHIFSQSGKTLYKGNPIVDFSTTAFIDKMMFKPVSKKAMKEKGSGLFSKSKAAQAAERVIRGASGVNTKDFAELPDELVKADERFFHKFMVEKFKRKDELEKEREAREEKKKLSKGREEEFLAAMDDNFSDDEDPFNEMDDEQVMELLQQQESDDEDTMPGETEGYGFDITTVSDKANRDEVAQLMDDDEDELLQQEKEELQREKNPEQGNKKRKQKPTTKAPAQNKNKKQKRNK</sequence>
<dbReference type="InParanoid" id="D2VGM3"/>
<dbReference type="Proteomes" id="UP000006671">
    <property type="component" value="Unassembled WGS sequence"/>
</dbReference>
<evidence type="ECO:0000259" key="4">
    <source>
        <dbReference type="Pfam" id="PF03914"/>
    </source>
</evidence>
<dbReference type="eggNOG" id="KOG2038">
    <property type="taxonomic scope" value="Eukaryota"/>
</dbReference>
<keyword evidence="6" id="KW-1185">Reference proteome</keyword>
<feature type="region of interest" description="Disordered" evidence="3">
    <location>
        <begin position="613"/>
        <end position="652"/>
    </location>
</feature>
<comment type="similarity">
    <text evidence="1">Belongs to the CBF/MAK21 family.</text>
</comment>
<dbReference type="AlphaFoldDB" id="D2VGM3"/>
<evidence type="ECO:0000313" key="5">
    <source>
        <dbReference type="EMBL" id="EFC44088.1"/>
    </source>
</evidence>
<evidence type="ECO:0000256" key="2">
    <source>
        <dbReference type="SAM" id="Coils"/>
    </source>
</evidence>
<feature type="compositionally biased region" description="Acidic residues" evidence="3">
    <location>
        <begin position="809"/>
        <end position="825"/>
    </location>
</feature>
<feature type="compositionally biased region" description="Basic and acidic residues" evidence="3">
    <location>
        <begin position="1"/>
        <end position="11"/>
    </location>
</feature>
<accession>D2VGM3</accession>
<feature type="compositionally biased region" description="Acidic residues" evidence="3">
    <location>
        <begin position="563"/>
        <end position="580"/>
    </location>
</feature>
<gene>
    <name evidence="5" type="ORF">NAEGRDRAFT_79902</name>
</gene>
<feature type="compositionally biased region" description="Basic and acidic residues" evidence="3">
    <location>
        <begin position="613"/>
        <end position="626"/>
    </location>
</feature>
<keyword evidence="2" id="KW-0175">Coiled coil</keyword>
<name>D2VGM3_NAEGR</name>
<evidence type="ECO:0000256" key="1">
    <source>
        <dbReference type="ARBA" id="ARBA00007797"/>
    </source>
</evidence>
<dbReference type="SUPFAM" id="SSF48371">
    <property type="entry name" value="ARM repeat"/>
    <property type="match status" value="1"/>
</dbReference>
<dbReference type="GeneID" id="8854093"/>
<dbReference type="GO" id="GO:0005634">
    <property type="term" value="C:nucleus"/>
    <property type="evidence" value="ECO:0007669"/>
    <property type="project" value="UniProtKB-ARBA"/>
</dbReference>
<feature type="region of interest" description="Disordered" evidence="3">
    <location>
        <begin position="1"/>
        <end position="47"/>
    </location>
</feature>
<evidence type="ECO:0000256" key="3">
    <source>
        <dbReference type="SAM" id="MobiDB-lite"/>
    </source>
</evidence>
<dbReference type="OrthoDB" id="28947at2759"/>
<feature type="compositionally biased region" description="Basic and acidic residues" evidence="3">
    <location>
        <begin position="876"/>
        <end position="892"/>
    </location>
</feature>
<dbReference type="FunCoup" id="D2VGM3">
    <property type="interactions" value="492"/>
</dbReference>
<dbReference type="PANTHER" id="PTHR12048:SF0">
    <property type="entry name" value="CCAAT_ENHANCER-BINDING PROTEIN ZETA"/>
    <property type="match status" value="1"/>
</dbReference>
<dbReference type="Pfam" id="PF03914">
    <property type="entry name" value="CBF"/>
    <property type="match status" value="1"/>
</dbReference>
<dbReference type="STRING" id="5762.D2VGM3"/>
<feature type="domain" description="CCAAT-binding factor" evidence="4">
    <location>
        <begin position="444"/>
        <end position="681"/>
    </location>
</feature>
<dbReference type="EMBL" id="GG738870">
    <property type="protein sequence ID" value="EFC44088.1"/>
    <property type="molecule type" value="Genomic_DNA"/>
</dbReference>
<organism evidence="6">
    <name type="scientific">Naegleria gruberi</name>
    <name type="common">Amoeba</name>
    <dbReference type="NCBI Taxonomy" id="5762"/>
    <lineage>
        <taxon>Eukaryota</taxon>
        <taxon>Discoba</taxon>
        <taxon>Heterolobosea</taxon>
        <taxon>Tetramitia</taxon>
        <taxon>Eutetramitia</taxon>
        <taxon>Vahlkampfiidae</taxon>
        <taxon>Naegleria</taxon>
    </lineage>
</organism>
<feature type="region of interest" description="Disordered" evidence="3">
    <location>
        <begin position="805"/>
        <end position="916"/>
    </location>
</feature>
<dbReference type="InterPro" id="IPR040155">
    <property type="entry name" value="CEBPZ/Mak21-like"/>
</dbReference>
<dbReference type="OMA" id="EIWCNDE"/>
<feature type="compositionally biased region" description="Polar residues" evidence="3">
    <location>
        <begin position="629"/>
        <end position="647"/>
    </location>
</feature>
<feature type="region of interest" description="Disordered" evidence="3">
    <location>
        <begin position="554"/>
        <end position="587"/>
    </location>
</feature>
<evidence type="ECO:0000313" key="6">
    <source>
        <dbReference type="Proteomes" id="UP000006671"/>
    </source>
</evidence>
<reference evidence="5 6" key="1">
    <citation type="journal article" date="2010" name="Cell">
        <title>The genome of Naegleria gruberi illuminates early eukaryotic versatility.</title>
        <authorList>
            <person name="Fritz-Laylin L.K."/>
            <person name="Prochnik S.E."/>
            <person name="Ginger M.L."/>
            <person name="Dacks J.B."/>
            <person name="Carpenter M.L."/>
            <person name="Field M.C."/>
            <person name="Kuo A."/>
            <person name="Paredez A."/>
            <person name="Chapman J."/>
            <person name="Pham J."/>
            <person name="Shu S."/>
            <person name="Neupane R."/>
            <person name="Cipriano M."/>
            <person name="Mancuso J."/>
            <person name="Tu H."/>
            <person name="Salamov A."/>
            <person name="Lindquist E."/>
            <person name="Shapiro H."/>
            <person name="Lucas S."/>
            <person name="Grigoriev I.V."/>
            <person name="Cande W.Z."/>
            <person name="Fulton C."/>
            <person name="Rokhsar D.S."/>
            <person name="Dawson S.C."/>
        </authorList>
    </citation>
    <scope>NUCLEOTIDE SEQUENCE [LARGE SCALE GENOMIC DNA]</scope>
    <source>
        <strain evidence="5 6">NEG-M</strain>
    </source>
</reference>
<dbReference type="RefSeq" id="XP_002676832.1">
    <property type="nucleotide sequence ID" value="XM_002676786.1"/>
</dbReference>
<feature type="coiled-coil region" evidence="2">
    <location>
        <begin position="771"/>
        <end position="798"/>
    </location>
</feature>
<feature type="compositionally biased region" description="Basic and acidic residues" evidence="3">
    <location>
        <begin position="26"/>
        <end position="45"/>
    </location>
</feature>
<dbReference type="InterPro" id="IPR016024">
    <property type="entry name" value="ARM-type_fold"/>
</dbReference>